<keyword evidence="2" id="KW-1185">Reference proteome</keyword>
<dbReference type="Proteomes" id="UP001381693">
    <property type="component" value="Unassembled WGS sequence"/>
</dbReference>
<dbReference type="EMBL" id="JAXCGZ010013299">
    <property type="protein sequence ID" value="KAK7072935.1"/>
    <property type="molecule type" value="Genomic_DNA"/>
</dbReference>
<accession>A0AAN8X6B9</accession>
<name>A0AAN8X6B9_HALRR</name>
<evidence type="ECO:0000313" key="1">
    <source>
        <dbReference type="EMBL" id="KAK7072935.1"/>
    </source>
</evidence>
<feature type="non-terminal residue" evidence="1">
    <location>
        <position position="72"/>
    </location>
</feature>
<proteinExistence type="predicted"/>
<evidence type="ECO:0000313" key="2">
    <source>
        <dbReference type="Proteomes" id="UP001381693"/>
    </source>
</evidence>
<protein>
    <submittedName>
        <fullName evidence="1">Uncharacterized protein</fullName>
    </submittedName>
</protein>
<organism evidence="1 2">
    <name type="scientific">Halocaridina rubra</name>
    <name type="common">Hawaiian red shrimp</name>
    <dbReference type="NCBI Taxonomy" id="373956"/>
    <lineage>
        <taxon>Eukaryota</taxon>
        <taxon>Metazoa</taxon>
        <taxon>Ecdysozoa</taxon>
        <taxon>Arthropoda</taxon>
        <taxon>Crustacea</taxon>
        <taxon>Multicrustacea</taxon>
        <taxon>Malacostraca</taxon>
        <taxon>Eumalacostraca</taxon>
        <taxon>Eucarida</taxon>
        <taxon>Decapoda</taxon>
        <taxon>Pleocyemata</taxon>
        <taxon>Caridea</taxon>
        <taxon>Atyoidea</taxon>
        <taxon>Atyidae</taxon>
        <taxon>Halocaridina</taxon>
    </lineage>
</organism>
<reference evidence="1 2" key="1">
    <citation type="submission" date="2023-11" db="EMBL/GenBank/DDBJ databases">
        <title>Halocaridina rubra genome assembly.</title>
        <authorList>
            <person name="Smith C."/>
        </authorList>
    </citation>
    <scope>NUCLEOTIDE SEQUENCE [LARGE SCALE GENOMIC DNA]</scope>
    <source>
        <strain evidence="1">EP-1</strain>
        <tissue evidence="1">Whole</tissue>
    </source>
</reference>
<dbReference type="AlphaFoldDB" id="A0AAN8X6B9"/>
<comment type="caution">
    <text evidence="1">The sequence shown here is derived from an EMBL/GenBank/DDBJ whole genome shotgun (WGS) entry which is preliminary data.</text>
</comment>
<gene>
    <name evidence="1" type="ORF">SK128_005867</name>
</gene>
<sequence>MTTQDNSSDVLQVLKFLQESEQRQLYQDEFRRKLTTFDARRKMHDLWHSYRRCHRCGVAQLPCPQLLYKHKL</sequence>